<proteinExistence type="predicted"/>
<accession>A0A392TD17</accession>
<organism evidence="1 2">
    <name type="scientific">Trifolium medium</name>
    <dbReference type="NCBI Taxonomy" id="97028"/>
    <lineage>
        <taxon>Eukaryota</taxon>
        <taxon>Viridiplantae</taxon>
        <taxon>Streptophyta</taxon>
        <taxon>Embryophyta</taxon>
        <taxon>Tracheophyta</taxon>
        <taxon>Spermatophyta</taxon>
        <taxon>Magnoliopsida</taxon>
        <taxon>eudicotyledons</taxon>
        <taxon>Gunneridae</taxon>
        <taxon>Pentapetalae</taxon>
        <taxon>rosids</taxon>
        <taxon>fabids</taxon>
        <taxon>Fabales</taxon>
        <taxon>Fabaceae</taxon>
        <taxon>Papilionoideae</taxon>
        <taxon>50 kb inversion clade</taxon>
        <taxon>NPAAA clade</taxon>
        <taxon>Hologalegina</taxon>
        <taxon>IRL clade</taxon>
        <taxon>Trifolieae</taxon>
        <taxon>Trifolium</taxon>
    </lineage>
</organism>
<dbReference type="EMBL" id="LXQA010535942">
    <property type="protein sequence ID" value="MCI57835.1"/>
    <property type="molecule type" value="Genomic_DNA"/>
</dbReference>
<comment type="caution">
    <text evidence="1">The sequence shown here is derived from an EMBL/GenBank/DDBJ whole genome shotgun (WGS) entry which is preliminary data.</text>
</comment>
<keyword evidence="2" id="KW-1185">Reference proteome</keyword>
<protein>
    <submittedName>
        <fullName evidence="1">Uncharacterized protein</fullName>
    </submittedName>
</protein>
<dbReference type="Proteomes" id="UP000265520">
    <property type="component" value="Unassembled WGS sequence"/>
</dbReference>
<feature type="non-terminal residue" evidence="1">
    <location>
        <position position="26"/>
    </location>
</feature>
<evidence type="ECO:0000313" key="1">
    <source>
        <dbReference type="EMBL" id="MCI57835.1"/>
    </source>
</evidence>
<reference evidence="1 2" key="1">
    <citation type="journal article" date="2018" name="Front. Plant Sci.">
        <title>Red Clover (Trifolium pratense) and Zigzag Clover (T. medium) - A Picture of Genomic Similarities and Differences.</title>
        <authorList>
            <person name="Dluhosova J."/>
            <person name="Istvanek J."/>
            <person name="Nedelnik J."/>
            <person name="Repkova J."/>
        </authorList>
    </citation>
    <scope>NUCLEOTIDE SEQUENCE [LARGE SCALE GENOMIC DNA]</scope>
    <source>
        <strain evidence="2">cv. 10/8</strain>
        <tissue evidence="1">Leaf</tissue>
    </source>
</reference>
<sequence length="26" mass="2694">MNGLLPSLDDGVLAEVVACEDDGDFV</sequence>
<name>A0A392TD17_9FABA</name>
<dbReference type="AlphaFoldDB" id="A0A392TD17"/>
<evidence type="ECO:0000313" key="2">
    <source>
        <dbReference type="Proteomes" id="UP000265520"/>
    </source>
</evidence>